<sequence>MVKARSTKRKKRPFCGNQHTSKQVDVNVSTSSSSKLSILDTANVSIEKIKGNRIIDIGTLISIFSILCCPKCLASGLKLTEDSKYGLCSNFALICDCGFVTGFTSTPKTKKKRIS</sequence>
<evidence type="ECO:0000313" key="2">
    <source>
        <dbReference type="EMBL" id="GBN51413.1"/>
    </source>
</evidence>
<dbReference type="OrthoDB" id="6464054at2759"/>
<dbReference type="Proteomes" id="UP000499080">
    <property type="component" value="Unassembled WGS sequence"/>
</dbReference>
<gene>
    <name evidence="2" type="ORF">AVEN_170420_1</name>
    <name evidence="1" type="ORF">AVEN_25938_1</name>
</gene>
<name>A0A4Y2PKF2_ARAVE</name>
<proteinExistence type="predicted"/>
<organism evidence="2 3">
    <name type="scientific">Araneus ventricosus</name>
    <name type="common">Orbweaver spider</name>
    <name type="synonym">Epeira ventricosa</name>
    <dbReference type="NCBI Taxonomy" id="182803"/>
    <lineage>
        <taxon>Eukaryota</taxon>
        <taxon>Metazoa</taxon>
        <taxon>Ecdysozoa</taxon>
        <taxon>Arthropoda</taxon>
        <taxon>Chelicerata</taxon>
        <taxon>Arachnida</taxon>
        <taxon>Araneae</taxon>
        <taxon>Araneomorphae</taxon>
        <taxon>Entelegynae</taxon>
        <taxon>Araneoidea</taxon>
        <taxon>Araneidae</taxon>
        <taxon>Araneus</taxon>
    </lineage>
</organism>
<protein>
    <submittedName>
        <fullName evidence="2">Uncharacterized protein</fullName>
    </submittedName>
</protein>
<evidence type="ECO:0000313" key="3">
    <source>
        <dbReference type="Proteomes" id="UP000499080"/>
    </source>
</evidence>
<evidence type="ECO:0000313" key="1">
    <source>
        <dbReference type="EMBL" id="GBM43822.1"/>
    </source>
</evidence>
<keyword evidence="3" id="KW-1185">Reference proteome</keyword>
<dbReference type="EMBL" id="BGPR01096951">
    <property type="protein sequence ID" value="GBM43822.1"/>
    <property type="molecule type" value="Genomic_DNA"/>
</dbReference>
<dbReference type="AlphaFoldDB" id="A0A4Y2PKF2"/>
<reference evidence="2 3" key="1">
    <citation type="journal article" date="2019" name="Sci. Rep.">
        <title>Orb-weaving spider Araneus ventricosus genome elucidates the spidroin gene catalogue.</title>
        <authorList>
            <person name="Kono N."/>
            <person name="Nakamura H."/>
            <person name="Ohtoshi R."/>
            <person name="Moran D.A.P."/>
            <person name="Shinohara A."/>
            <person name="Yoshida Y."/>
            <person name="Fujiwara M."/>
            <person name="Mori M."/>
            <person name="Tomita M."/>
            <person name="Arakawa K."/>
        </authorList>
    </citation>
    <scope>NUCLEOTIDE SEQUENCE [LARGE SCALE GENOMIC DNA]</scope>
</reference>
<comment type="caution">
    <text evidence="2">The sequence shown here is derived from an EMBL/GenBank/DDBJ whole genome shotgun (WGS) entry which is preliminary data.</text>
</comment>
<dbReference type="EMBL" id="BGPR01011456">
    <property type="protein sequence ID" value="GBN51413.1"/>
    <property type="molecule type" value="Genomic_DNA"/>
</dbReference>
<accession>A0A4Y2PKF2</accession>